<dbReference type="AlphaFoldDB" id="A0A2N9J6J0"/>
<organism evidence="5">
    <name type="scientific">Fagus sylvatica</name>
    <name type="common">Beechnut</name>
    <dbReference type="NCBI Taxonomy" id="28930"/>
    <lineage>
        <taxon>Eukaryota</taxon>
        <taxon>Viridiplantae</taxon>
        <taxon>Streptophyta</taxon>
        <taxon>Embryophyta</taxon>
        <taxon>Tracheophyta</taxon>
        <taxon>Spermatophyta</taxon>
        <taxon>Magnoliopsida</taxon>
        <taxon>eudicotyledons</taxon>
        <taxon>Gunneridae</taxon>
        <taxon>Pentapetalae</taxon>
        <taxon>rosids</taxon>
        <taxon>fabids</taxon>
        <taxon>Fagales</taxon>
        <taxon>Fagaceae</taxon>
        <taxon>Fagus</taxon>
    </lineage>
</organism>
<feature type="coiled-coil region" evidence="3">
    <location>
        <begin position="83"/>
        <end position="135"/>
    </location>
</feature>
<comment type="similarity">
    <text evidence="1">Belongs to the WEB family.</text>
</comment>
<dbReference type="GO" id="GO:0009904">
    <property type="term" value="P:chloroplast accumulation movement"/>
    <property type="evidence" value="ECO:0007669"/>
    <property type="project" value="TreeGrafter"/>
</dbReference>
<proteinExistence type="inferred from homology"/>
<keyword evidence="2 3" id="KW-0175">Coiled coil</keyword>
<dbReference type="EMBL" id="OIVN01006404">
    <property type="protein sequence ID" value="SPD32458.1"/>
    <property type="molecule type" value="Genomic_DNA"/>
</dbReference>
<evidence type="ECO:0000256" key="3">
    <source>
        <dbReference type="SAM" id="Coils"/>
    </source>
</evidence>
<dbReference type="InterPro" id="IPR008545">
    <property type="entry name" value="Web"/>
</dbReference>
<name>A0A2N9J6J0_FAGSY</name>
<dbReference type="PANTHER" id="PTHR32054">
    <property type="entry name" value="HEAVY CHAIN, PUTATIVE, EXPRESSED-RELATED-RELATED"/>
    <property type="match status" value="1"/>
</dbReference>
<accession>A0A2N9J6J0</accession>
<protein>
    <recommendedName>
        <fullName evidence="6">WEB family protein</fullName>
    </recommendedName>
</protein>
<gene>
    <name evidence="5" type="ORF">FSB_LOCUS60340</name>
</gene>
<dbReference type="GO" id="GO:0005829">
    <property type="term" value="C:cytosol"/>
    <property type="evidence" value="ECO:0007669"/>
    <property type="project" value="TreeGrafter"/>
</dbReference>
<dbReference type="GO" id="GO:0009903">
    <property type="term" value="P:chloroplast avoidance movement"/>
    <property type="evidence" value="ECO:0007669"/>
    <property type="project" value="TreeGrafter"/>
</dbReference>
<evidence type="ECO:0008006" key="6">
    <source>
        <dbReference type="Google" id="ProtNLM"/>
    </source>
</evidence>
<evidence type="ECO:0000256" key="1">
    <source>
        <dbReference type="ARBA" id="ARBA00005485"/>
    </source>
</evidence>
<dbReference type="Pfam" id="PF05701">
    <property type="entry name" value="WEMBL"/>
    <property type="match status" value="2"/>
</dbReference>
<evidence type="ECO:0000256" key="4">
    <source>
        <dbReference type="SAM" id="MobiDB-lite"/>
    </source>
</evidence>
<reference evidence="5" key="1">
    <citation type="submission" date="2018-02" db="EMBL/GenBank/DDBJ databases">
        <authorList>
            <person name="Cohen D.B."/>
            <person name="Kent A.D."/>
        </authorList>
    </citation>
    <scope>NUCLEOTIDE SEQUENCE</scope>
</reference>
<evidence type="ECO:0000313" key="5">
    <source>
        <dbReference type="EMBL" id="SPD32458.1"/>
    </source>
</evidence>
<dbReference type="PANTHER" id="PTHR32054:SF48">
    <property type="entry name" value="WEB FAMILY PROTEIN"/>
    <property type="match status" value="1"/>
</dbReference>
<sequence length="583" mass="65437">MAEALDSATEAVLPGTPGIREIRSDTTTVQENFAGAPTSGIRRFGLRAEIDTSPPFGSVKEAVTRFGGSGPWLPFGKLGETYNDIEEFDIKRVEEQAAELEKDLIVKELETLDVLEELGTTKRIVEELKRKLQKEALKCLTGQDFQSDEHVSTPVIKEMNKDNHRNIFNFEQMVGCSSPCPTSSPDLILMELRQAKVNLGKTINDLGVIQNSVECLNKKMMKEKILLEKTRERLTSKFAGVTSLEEDLRQIRVKQQIADDKETYRAFESSPNISRDFKSLVGQCKRMSEAARFEVSHPMSVNEQTKASMKTAEMRWVAAKKMEEAAKAAEAVALAEIKALSSNVRLPEFILPEPEKITLSFEERSPLISKARNVEGLSKKNVVEAKLQTDEGNISKMAILKKLKEATEEVKYSKQALEEALNRVGSANKKQIAVGEALQRWIPEHEQKGQAVYNSIKHNNFHPSDHCQVSPLNDVNKSNLVNDEPKPVLRTTVSMRDMLSRKQVLAEDYVAGNEMEGHTERHKVALSQMLHALREDLAFPSKAEKDGNDHKQFLGQRKKFGLIHISFPLTKPSKKKTQALNTM</sequence>
<evidence type="ECO:0000256" key="2">
    <source>
        <dbReference type="ARBA" id="ARBA00023054"/>
    </source>
</evidence>
<feature type="region of interest" description="Disordered" evidence="4">
    <location>
        <begin position="1"/>
        <end position="20"/>
    </location>
</feature>